<dbReference type="EMBL" id="JAABOE010000021">
    <property type="protein sequence ID" value="KAF3185271.1"/>
    <property type="molecule type" value="Genomic_DNA"/>
</dbReference>
<evidence type="ECO:0000256" key="8">
    <source>
        <dbReference type="ARBA" id="ARBA00022833"/>
    </source>
</evidence>
<dbReference type="Gene3D" id="3.60.15.10">
    <property type="entry name" value="Ribonuclease Z/Hydroxyacylglutathione hydrolase-like"/>
    <property type="match status" value="1"/>
</dbReference>
<evidence type="ECO:0000313" key="11">
    <source>
        <dbReference type="Proteomes" id="UP000479691"/>
    </source>
</evidence>
<keyword evidence="4" id="KW-0540">Nuclease</keyword>
<dbReference type="SUPFAM" id="SSF56281">
    <property type="entry name" value="Metallo-hydrolase/oxidoreductase"/>
    <property type="match status" value="1"/>
</dbReference>
<dbReference type="CDD" id="cd07717">
    <property type="entry name" value="RNaseZ_ZiPD-like_MBL-fold"/>
    <property type="match status" value="1"/>
</dbReference>
<evidence type="ECO:0000256" key="3">
    <source>
        <dbReference type="ARBA" id="ARBA00022694"/>
    </source>
</evidence>
<dbReference type="GO" id="GO:0046872">
    <property type="term" value="F:metal ion binding"/>
    <property type="evidence" value="ECO:0007669"/>
    <property type="project" value="UniProtKB-KW"/>
</dbReference>
<dbReference type="PANTHER" id="PTHR46018">
    <property type="entry name" value="ZINC PHOSPHODIESTERASE ELAC PROTEIN 1"/>
    <property type="match status" value="1"/>
</dbReference>
<evidence type="ECO:0000256" key="5">
    <source>
        <dbReference type="ARBA" id="ARBA00022723"/>
    </source>
</evidence>
<accession>A0A7C8PZS8</accession>
<evidence type="ECO:0000256" key="1">
    <source>
        <dbReference type="ARBA" id="ARBA00001947"/>
    </source>
</evidence>
<dbReference type="InterPro" id="IPR013471">
    <property type="entry name" value="RNase_Z/BN"/>
</dbReference>
<evidence type="ECO:0000256" key="6">
    <source>
        <dbReference type="ARBA" id="ARBA00022759"/>
    </source>
</evidence>
<dbReference type="PANTHER" id="PTHR46018:SF2">
    <property type="entry name" value="ZINC PHOSPHODIESTERASE ELAC PROTEIN 1"/>
    <property type="match status" value="1"/>
</dbReference>
<evidence type="ECO:0000256" key="7">
    <source>
        <dbReference type="ARBA" id="ARBA00022801"/>
    </source>
</evidence>
<name>A0A7C8PZS8_ORBOL</name>
<keyword evidence="3" id="KW-0819">tRNA processing</keyword>
<comment type="cofactor">
    <cofactor evidence="1">
        <name>Zn(2+)</name>
        <dbReference type="ChEBI" id="CHEBI:29105"/>
    </cofactor>
</comment>
<keyword evidence="6" id="KW-0255">Endonuclease</keyword>
<comment type="subunit">
    <text evidence="2">Homodimer.</text>
</comment>
<dbReference type="GO" id="GO:0042781">
    <property type="term" value="F:3'-tRNA processing endoribonuclease activity"/>
    <property type="evidence" value="ECO:0007669"/>
    <property type="project" value="TreeGrafter"/>
</dbReference>
<evidence type="ECO:0000256" key="4">
    <source>
        <dbReference type="ARBA" id="ARBA00022722"/>
    </source>
</evidence>
<dbReference type="InterPro" id="IPR036866">
    <property type="entry name" value="RibonucZ/Hydroxyglut_hydro"/>
</dbReference>
<keyword evidence="7" id="KW-0378">Hydrolase</keyword>
<dbReference type="GO" id="GO:0005634">
    <property type="term" value="C:nucleus"/>
    <property type="evidence" value="ECO:0007669"/>
    <property type="project" value="TreeGrafter"/>
</dbReference>
<dbReference type="Proteomes" id="UP000479691">
    <property type="component" value="Unassembled WGS sequence"/>
</dbReference>
<sequence length="1380" mass="155363">MAPPVVVTFLGTSSAVPSLTRNHSSLSITLPSGSTYLFDAGEATQHQLQKVAGGFKLSSLRRIFITHMHGDHMFGIVPLLCTLLNGAGGTVGVEDPRVAIASGREGERKREADFEVYGPEGLREYIRTSLRLTRSLLGGSYVVHELHSQTDGIEERAKVKDTAEDMMPMELPGYNIFPDKDGYWKDILSSADSSQPMEWEVSAGPILHSVPCLGYVLTEPPLPGKITPDYRERIMANKEALIKSGTKNPMSLLSKVTALGEGEFIDLPNGDRLMSPPARRGRKITVLGDTCDSSPITNLASGSDVLIHEATNAFLGNKLGKESKEYKEGETYEDVKRKTIEHGHSTPEMAAEFAVTIGLGDTGGVLGRVMAEESGKKGKSKGVEKPKGVLLLNHFSSRYADPRSSDAAAAIMEAIRESAAEIFQTAKDTKPESTVDVVCSYDLMHNVFLSAHPHHQPTKPLSDTTIPSPSPSSSSSSRQNALKAVTESNIRPKMDPRHRINLPPRLQLSPADFTPDSLLPAGVTPLWQQRLYSPSSTPPPPHCPSSPEIAYYNNKLTYPAGNPEPHFDPVVSTCTIVCKHLNKAYLGLEDPSTVFKGFFENLASKTARQNDNVSQTQNDGDMDALRRSMQRVGLGEARDQDESEIEIEEDEYTIPLEGDYREHARTLMLKMLSKGIGAMHKDKIQRVNEMINDCMLSPWDEVVGIALWNLSRTNPFVHQNPTTRYLDGLFEGFREMWIRICVSNQGKIDFAEAVCRYLHKSQATVTKMEFEILHLHAKTFFLCSHGFWLYGYRLYRESIGYPLGVHCEHTLMDREKTPKMLVDYALTLLNNHLFDTTDETIELPMEIIDSVGSCIKTLTQDTLVSAGERLYGLDDFPALEWQRSVKIRAPVITECPMGIFDIRLGDNGIRFRLQYLLAMREKEKIPDSAIKSLRKYLTKLDPKHVLRECSEVLPADYQGDPQNLPRKVGEHPDVLIRLILLYAYLRSPERAANSGNPRGEVRPSRTIINLLWWVFVKYAYQNTEPLYLPQAIKLLTKYEEWFIPLLKENWEEDPDRCCDIMMGWFLNGLEKYGTLVRHTEPQNHPVMRQLFRHKVGIEVAISLLDYHHQDDRIPIFDPNKDRVIISAYTLFYYAVKVSQKYHDEEVIMATIKTMAGTFLNVNYFDVPEDYRAKGYDGLRKMGMELLGAANEAALENAAMKCRTETGWNNIRDALVSLYERCRRCAEHAFNPPPNINGDHYQEIIKRFNDSAVCITQVLELLDILIPRDRLMRLRLRHYDTTTTICKLIDIFVSKPDTAPGSHRCVTPVAAFSRVPKPARENLGQMMKCCAKYLQALYREWSADDVVSGEMMVQRDIILELAAEGDVAGELLLRAERATRF</sequence>
<keyword evidence="8" id="KW-0862">Zinc</keyword>
<evidence type="ECO:0000256" key="2">
    <source>
        <dbReference type="ARBA" id="ARBA00011738"/>
    </source>
</evidence>
<organism evidence="10 11">
    <name type="scientific">Orbilia oligospora</name>
    <name type="common">Nematode-trapping fungus</name>
    <name type="synonym">Arthrobotrys oligospora</name>
    <dbReference type="NCBI Taxonomy" id="2813651"/>
    <lineage>
        <taxon>Eukaryota</taxon>
        <taxon>Fungi</taxon>
        <taxon>Dikarya</taxon>
        <taxon>Ascomycota</taxon>
        <taxon>Pezizomycotina</taxon>
        <taxon>Orbiliomycetes</taxon>
        <taxon>Orbiliales</taxon>
        <taxon>Orbiliaceae</taxon>
        <taxon>Orbilia</taxon>
    </lineage>
</organism>
<evidence type="ECO:0000313" key="10">
    <source>
        <dbReference type="EMBL" id="KAF3185271.1"/>
    </source>
</evidence>
<evidence type="ECO:0000256" key="9">
    <source>
        <dbReference type="SAM" id="MobiDB-lite"/>
    </source>
</evidence>
<protein>
    <submittedName>
        <fullName evidence="10">Uncharacterized protein</fullName>
    </submittedName>
</protein>
<proteinExistence type="inferred from homology"/>
<keyword evidence="5" id="KW-0479">Metal-binding</keyword>
<gene>
    <name evidence="10" type="ORF">TWF788_004590</name>
</gene>
<dbReference type="HAMAP" id="MF_01818">
    <property type="entry name" value="RNase_Z_BN"/>
    <property type="match status" value="1"/>
</dbReference>
<dbReference type="Pfam" id="PF23023">
    <property type="entry name" value="Anti-Pycsar_Apyc1"/>
    <property type="match status" value="1"/>
</dbReference>
<reference evidence="10 11" key="1">
    <citation type="submission" date="2019-06" db="EMBL/GenBank/DDBJ databases">
        <authorList>
            <person name="Palmer J.M."/>
        </authorList>
    </citation>
    <scope>NUCLEOTIDE SEQUENCE [LARGE SCALE GENOMIC DNA]</scope>
    <source>
        <strain evidence="10 11">TWF788</strain>
    </source>
</reference>
<comment type="caution">
    <text evidence="10">The sequence shown here is derived from an EMBL/GenBank/DDBJ whole genome shotgun (WGS) entry which is preliminary data.</text>
</comment>
<feature type="region of interest" description="Disordered" evidence="9">
    <location>
        <begin position="454"/>
        <end position="497"/>
    </location>
</feature>